<gene>
    <name evidence="3" type="ORF">AVEN_163976_1</name>
    <name evidence="2" type="ORF">AVEN_1776_1</name>
</gene>
<feature type="domain" description="Transposase Tc1-like" evidence="1">
    <location>
        <begin position="2"/>
        <end position="50"/>
    </location>
</feature>
<proteinExistence type="predicted"/>
<dbReference type="EMBL" id="BGPR01011188">
    <property type="protein sequence ID" value="GBN50065.1"/>
    <property type="molecule type" value="Genomic_DNA"/>
</dbReference>
<dbReference type="GO" id="GO:0006313">
    <property type="term" value="P:DNA transposition"/>
    <property type="evidence" value="ECO:0007669"/>
    <property type="project" value="InterPro"/>
</dbReference>
<evidence type="ECO:0000313" key="2">
    <source>
        <dbReference type="EMBL" id="GBN50065.1"/>
    </source>
</evidence>
<evidence type="ECO:0000259" key="1">
    <source>
        <dbReference type="Pfam" id="PF01498"/>
    </source>
</evidence>
<dbReference type="Pfam" id="PF01498">
    <property type="entry name" value="HTH_Tnp_Tc3_2"/>
    <property type="match status" value="1"/>
</dbReference>
<evidence type="ECO:0000313" key="4">
    <source>
        <dbReference type="Proteomes" id="UP000499080"/>
    </source>
</evidence>
<name>A0A4Y2PJ36_ARAVE</name>
<dbReference type="EMBL" id="BGPR01011189">
    <property type="protein sequence ID" value="GBN50076.1"/>
    <property type="molecule type" value="Genomic_DNA"/>
</dbReference>
<evidence type="ECO:0000313" key="3">
    <source>
        <dbReference type="EMBL" id="GBN50076.1"/>
    </source>
</evidence>
<accession>A0A4Y2PJ36</accession>
<reference evidence="3 4" key="1">
    <citation type="journal article" date="2019" name="Sci. Rep.">
        <title>Orb-weaving spider Araneus ventricosus genome elucidates the spidroin gene catalogue.</title>
        <authorList>
            <person name="Kono N."/>
            <person name="Nakamura H."/>
            <person name="Ohtoshi R."/>
            <person name="Moran D.A.P."/>
            <person name="Shinohara A."/>
            <person name="Yoshida Y."/>
            <person name="Fujiwara M."/>
            <person name="Mori M."/>
            <person name="Tomita M."/>
            <person name="Arakawa K."/>
        </authorList>
    </citation>
    <scope>NUCLEOTIDE SEQUENCE [LARGE SCALE GENOMIC DNA]</scope>
</reference>
<dbReference type="GO" id="GO:0015074">
    <property type="term" value="P:DNA integration"/>
    <property type="evidence" value="ECO:0007669"/>
    <property type="project" value="InterPro"/>
</dbReference>
<dbReference type="Proteomes" id="UP000499080">
    <property type="component" value="Unassembled WGS sequence"/>
</dbReference>
<dbReference type="InterPro" id="IPR002492">
    <property type="entry name" value="Transposase_Tc1-like"/>
</dbReference>
<dbReference type="AlphaFoldDB" id="A0A4Y2PJ36"/>
<sequence>MGKVQDNPRISAPQIADDLKADYKIEMTPQTVRNAITKAGYNGRAASKKDLCNGESASSLQRSMSDVRVMVWVTPNQHMLTKNLCGTLKHGVVCV</sequence>
<keyword evidence="4" id="KW-1185">Reference proteome</keyword>
<dbReference type="GO" id="GO:0003677">
    <property type="term" value="F:DNA binding"/>
    <property type="evidence" value="ECO:0007669"/>
    <property type="project" value="InterPro"/>
</dbReference>
<comment type="caution">
    <text evidence="3">The sequence shown here is derived from an EMBL/GenBank/DDBJ whole genome shotgun (WGS) entry which is preliminary data.</text>
</comment>
<organism evidence="3 4">
    <name type="scientific">Araneus ventricosus</name>
    <name type="common">Orbweaver spider</name>
    <name type="synonym">Epeira ventricosa</name>
    <dbReference type="NCBI Taxonomy" id="182803"/>
    <lineage>
        <taxon>Eukaryota</taxon>
        <taxon>Metazoa</taxon>
        <taxon>Ecdysozoa</taxon>
        <taxon>Arthropoda</taxon>
        <taxon>Chelicerata</taxon>
        <taxon>Arachnida</taxon>
        <taxon>Araneae</taxon>
        <taxon>Araneomorphae</taxon>
        <taxon>Entelegynae</taxon>
        <taxon>Araneoidea</taxon>
        <taxon>Araneidae</taxon>
        <taxon>Araneus</taxon>
    </lineage>
</organism>
<protein>
    <recommendedName>
        <fullName evidence="1">Transposase Tc1-like domain-containing protein</fullName>
    </recommendedName>
</protein>